<feature type="domain" description="Histidine kinase" evidence="5">
    <location>
        <begin position="542"/>
        <end position="719"/>
    </location>
</feature>
<dbReference type="Pfam" id="PF00072">
    <property type="entry name" value="Response_reg"/>
    <property type="match status" value="1"/>
</dbReference>
<dbReference type="Gene3D" id="3.30.565.10">
    <property type="entry name" value="Histidine kinase-like ATPase, C-terminal domain"/>
    <property type="match status" value="1"/>
</dbReference>
<dbReference type="STRING" id="1122209.SAMN02745752_01203"/>
<protein>
    <submittedName>
        <fullName evidence="7">CheY chemotaxis protein or a CheY-like REC (Receiver) domain</fullName>
    </submittedName>
</protein>
<sequence length="854" mass="95207">MSQFSTRLSGISQSLKRSRWLGVLLPLTLAAALLMSVVAVLATLSHQGIQAQLEQEGDGRLLETVDHLAGQLNAELQALYSQGLLLQHQAGLLLANNPTELDSLTGLMASVHRQYPWLERIQLTTHQGGVKHYPATPLPQQLLSATRDPRDLPAWYLADAAHNPAFRGVWTPAYLDPATQQWMLALSLPVMDQGRVVAVVSLHLTLQALAQHLQKFAVLQGGYLMLMDREGSLLALPPGTEADWGLQGQISGDPMRRTDDLNLMLTPNNRGRLEPLRLDASGLIGLQLDNANIQLGWATLTQTEWKLLLVVPRESMVIGRLKLEQEYRALLWLGAAFLLLLQAILLFLLVRRDQQLLDAAKRWTPAEKTSVNDEPSFPLASGSEPQLLQWVRGPLMLCQLDHENRILSCNPAFEQLMETTQVGLRGRLLKETPLFAQLQDDWSDHELELQPEGRDPLVCWVSMQRHASGMALLLLLDISRYRQARQQLQSERQRARLAARMKSEFMQIASRDANQLLLELQQMAGSLELTQAEACRRKLVSLEHLLDDIREMAVESSLEEQPDTKEDPVRLQQLVAESTSAVVSVLAAAGRSLHTHFQPELPDLVLIDRRRLGRLITHLLRQAAQMSGQGDIHLELGWKPEGLLQLQLRDEGGRLAESDRLRRFEASTPLGSSYEPANGALGFGQLLTRQLVQEMKGQLDVQALPGGGLQVQIELPVQLDVDDGLNPRPRILVVDDGPVNAMLASSVLEKSGYLVDVAASGYRALELGRENDYALVLMDIFMPGMDGLETTHHWRRLPNDNAGIPVLAVTANALADDCEKFLQEGLDDYLTKPYRPAELRELVERWLKRPEVSV</sequence>
<dbReference type="AlphaFoldDB" id="A0A1K1W123"/>
<dbReference type="PANTHER" id="PTHR45339">
    <property type="entry name" value="HYBRID SIGNAL TRANSDUCTION HISTIDINE KINASE J"/>
    <property type="match status" value="1"/>
</dbReference>
<gene>
    <name evidence="7" type="ORF">SAMN02745752_01203</name>
</gene>
<dbReference type="SMART" id="SM00448">
    <property type="entry name" value="REC"/>
    <property type="match status" value="1"/>
</dbReference>
<evidence type="ECO:0000256" key="3">
    <source>
        <dbReference type="PROSITE-ProRule" id="PRU00169"/>
    </source>
</evidence>
<keyword evidence="8" id="KW-1185">Reference proteome</keyword>
<dbReference type="CDD" id="cd17546">
    <property type="entry name" value="REC_hyHK_CKI1_RcsC-like"/>
    <property type="match status" value="1"/>
</dbReference>
<keyword evidence="4" id="KW-0812">Transmembrane</keyword>
<dbReference type="SUPFAM" id="SSF52172">
    <property type="entry name" value="CheY-like"/>
    <property type="match status" value="1"/>
</dbReference>
<dbReference type="CDD" id="cd18773">
    <property type="entry name" value="PDC1_HK_sensor"/>
    <property type="match status" value="1"/>
</dbReference>
<keyword evidence="1 3" id="KW-0597">Phosphoprotein</keyword>
<reference evidence="7 8" key="1">
    <citation type="submission" date="2016-11" db="EMBL/GenBank/DDBJ databases">
        <authorList>
            <person name="Jaros S."/>
            <person name="Januszkiewicz K."/>
            <person name="Wedrychowicz H."/>
        </authorList>
    </citation>
    <scope>NUCLEOTIDE SEQUENCE [LARGE SCALE GENOMIC DNA]</scope>
    <source>
        <strain evidence="7 8">DSM 21637</strain>
    </source>
</reference>
<proteinExistence type="predicted"/>
<dbReference type="EMBL" id="FPJW01000003">
    <property type="protein sequence ID" value="SFX30911.1"/>
    <property type="molecule type" value="Genomic_DNA"/>
</dbReference>
<dbReference type="GO" id="GO:0000160">
    <property type="term" value="P:phosphorelay signal transduction system"/>
    <property type="evidence" value="ECO:0007669"/>
    <property type="project" value="InterPro"/>
</dbReference>
<dbReference type="InterPro" id="IPR011006">
    <property type="entry name" value="CheY-like_superfamily"/>
</dbReference>
<dbReference type="InterPro" id="IPR001789">
    <property type="entry name" value="Sig_transdc_resp-reg_receiver"/>
</dbReference>
<accession>A0A1K1W123</accession>
<feature type="transmembrane region" description="Helical" evidence="4">
    <location>
        <begin position="329"/>
        <end position="350"/>
    </location>
</feature>
<dbReference type="Pfam" id="PF02518">
    <property type="entry name" value="HATPase_c"/>
    <property type="match status" value="1"/>
</dbReference>
<keyword evidence="2" id="KW-0902">Two-component regulatory system</keyword>
<evidence type="ECO:0000256" key="2">
    <source>
        <dbReference type="ARBA" id="ARBA00023012"/>
    </source>
</evidence>
<organism evidence="7 8">
    <name type="scientific">Marinospirillum alkaliphilum DSM 21637</name>
    <dbReference type="NCBI Taxonomy" id="1122209"/>
    <lineage>
        <taxon>Bacteria</taxon>
        <taxon>Pseudomonadati</taxon>
        <taxon>Pseudomonadota</taxon>
        <taxon>Gammaproteobacteria</taxon>
        <taxon>Oceanospirillales</taxon>
        <taxon>Oceanospirillaceae</taxon>
        <taxon>Marinospirillum</taxon>
    </lineage>
</organism>
<feature type="domain" description="Response regulatory" evidence="6">
    <location>
        <begin position="730"/>
        <end position="847"/>
    </location>
</feature>
<feature type="transmembrane region" description="Helical" evidence="4">
    <location>
        <begin position="20"/>
        <end position="44"/>
    </location>
</feature>
<evidence type="ECO:0000313" key="7">
    <source>
        <dbReference type="EMBL" id="SFX30911.1"/>
    </source>
</evidence>
<dbReference type="PROSITE" id="PS50110">
    <property type="entry name" value="RESPONSE_REGULATORY"/>
    <property type="match status" value="1"/>
</dbReference>
<dbReference type="Proteomes" id="UP000182350">
    <property type="component" value="Unassembled WGS sequence"/>
</dbReference>
<keyword evidence="4" id="KW-1133">Transmembrane helix</keyword>
<evidence type="ECO:0000259" key="6">
    <source>
        <dbReference type="PROSITE" id="PS50110"/>
    </source>
</evidence>
<dbReference type="PROSITE" id="PS50109">
    <property type="entry name" value="HIS_KIN"/>
    <property type="match status" value="1"/>
</dbReference>
<dbReference type="Gene3D" id="3.40.50.2300">
    <property type="match status" value="1"/>
</dbReference>
<dbReference type="RefSeq" id="WP_072325444.1">
    <property type="nucleotide sequence ID" value="NZ_FPJW01000003.1"/>
</dbReference>
<dbReference type="InterPro" id="IPR003594">
    <property type="entry name" value="HATPase_dom"/>
</dbReference>
<evidence type="ECO:0000256" key="1">
    <source>
        <dbReference type="ARBA" id="ARBA00022553"/>
    </source>
</evidence>
<dbReference type="SUPFAM" id="SSF55874">
    <property type="entry name" value="ATPase domain of HSP90 chaperone/DNA topoisomerase II/histidine kinase"/>
    <property type="match status" value="1"/>
</dbReference>
<evidence type="ECO:0000256" key="4">
    <source>
        <dbReference type="SAM" id="Phobius"/>
    </source>
</evidence>
<keyword evidence="4" id="KW-0472">Membrane</keyword>
<evidence type="ECO:0000259" key="5">
    <source>
        <dbReference type="PROSITE" id="PS50109"/>
    </source>
</evidence>
<evidence type="ECO:0000313" key="8">
    <source>
        <dbReference type="Proteomes" id="UP000182350"/>
    </source>
</evidence>
<dbReference type="InterPro" id="IPR036890">
    <property type="entry name" value="HATPase_C_sf"/>
</dbReference>
<feature type="modified residue" description="4-aspartylphosphate" evidence="3">
    <location>
        <position position="779"/>
    </location>
</feature>
<dbReference type="Gene3D" id="3.30.450.20">
    <property type="entry name" value="PAS domain"/>
    <property type="match status" value="2"/>
</dbReference>
<dbReference type="PANTHER" id="PTHR45339:SF1">
    <property type="entry name" value="HYBRID SIGNAL TRANSDUCTION HISTIDINE KINASE J"/>
    <property type="match status" value="1"/>
</dbReference>
<name>A0A1K1W123_9GAMM</name>
<dbReference type="OrthoDB" id="6110670at2"/>
<dbReference type="InterPro" id="IPR005467">
    <property type="entry name" value="His_kinase_dom"/>
</dbReference>